<name>A0AAJ1F031_9GAMM</name>
<dbReference type="AlphaFoldDB" id="A0AAJ1F031"/>
<dbReference type="Proteomes" id="UP001297581">
    <property type="component" value="Unassembled WGS sequence"/>
</dbReference>
<keyword evidence="3" id="KW-1185">Reference proteome</keyword>
<evidence type="ECO:0000256" key="1">
    <source>
        <dbReference type="SAM" id="Coils"/>
    </source>
</evidence>
<dbReference type="RefSeq" id="WP_240590993.1">
    <property type="nucleotide sequence ID" value="NZ_JAKUDL010000003.1"/>
</dbReference>
<organism evidence="2 3">
    <name type="scientific">Shewanella zhuhaiensis</name>
    <dbReference type="NCBI Taxonomy" id="2919576"/>
    <lineage>
        <taxon>Bacteria</taxon>
        <taxon>Pseudomonadati</taxon>
        <taxon>Pseudomonadota</taxon>
        <taxon>Gammaproteobacteria</taxon>
        <taxon>Alteromonadales</taxon>
        <taxon>Shewanellaceae</taxon>
        <taxon>Shewanella</taxon>
    </lineage>
</organism>
<gene>
    <name evidence="2" type="ORF">MJ923_10255</name>
</gene>
<reference evidence="2 3" key="1">
    <citation type="submission" date="2022-02" db="EMBL/GenBank/DDBJ databases">
        <title>The genome sequence of Shewanella sp. 3B26.</title>
        <authorList>
            <person name="Du J."/>
        </authorList>
    </citation>
    <scope>NUCLEOTIDE SEQUENCE [LARGE SCALE GENOMIC DNA]</scope>
    <source>
        <strain evidence="2 3">3B26</strain>
    </source>
</reference>
<dbReference type="EMBL" id="JAKUDL010000003">
    <property type="protein sequence ID" value="MCH4294681.1"/>
    <property type="molecule type" value="Genomic_DNA"/>
</dbReference>
<proteinExistence type="predicted"/>
<feature type="coiled-coil region" evidence="1">
    <location>
        <begin position="23"/>
        <end position="64"/>
    </location>
</feature>
<sequence length="95" mass="10887">MDWLIWVSLGALFIGLWHEINRFPATNDSIIKLQERLDELESENHDLQVKVENLDSEVLSLSNEIDKIKDPAYHQALEGGDGHALYEMEKARGNI</sequence>
<evidence type="ECO:0000313" key="2">
    <source>
        <dbReference type="EMBL" id="MCH4294681.1"/>
    </source>
</evidence>
<dbReference type="InterPro" id="IPR038077">
    <property type="entry name" value="Troponin_sf"/>
</dbReference>
<evidence type="ECO:0000313" key="3">
    <source>
        <dbReference type="Proteomes" id="UP001297581"/>
    </source>
</evidence>
<comment type="caution">
    <text evidence="2">The sequence shown here is derived from an EMBL/GenBank/DDBJ whole genome shotgun (WGS) entry which is preliminary data.</text>
</comment>
<dbReference type="SUPFAM" id="SSF90250">
    <property type="entry name" value="Troponin coil-coiled subunits"/>
    <property type="match status" value="1"/>
</dbReference>
<accession>A0AAJ1F031</accession>
<protein>
    <submittedName>
        <fullName evidence="2">Uncharacterized protein</fullName>
    </submittedName>
</protein>
<keyword evidence="1" id="KW-0175">Coiled coil</keyword>